<accession>A0A1B8TWJ5</accession>
<gene>
    <name evidence="4" type="ORF">LPB3_06755</name>
</gene>
<dbReference type="InterPro" id="IPR036291">
    <property type="entry name" value="NAD(P)-bd_dom_sf"/>
</dbReference>
<name>A0A1B8TWJ5_9FLAO</name>
<dbReference type="PRINTS" id="PR00080">
    <property type="entry name" value="SDRFAMILY"/>
</dbReference>
<evidence type="ECO:0000256" key="2">
    <source>
        <dbReference type="ARBA" id="ARBA00023002"/>
    </source>
</evidence>
<keyword evidence="2" id="KW-0560">Oxidoreductase</keyword>
<proteinExistence type="inferred from homology"/>
<evidence type="ECO:0000313" key="4">
    <source>
        <dbReference type="EMBL" id="OBY64096.1"/>
    </source>
</evidence>
<protein>
    <submittedName>
        <fullName evidence="4">Short-chain dehydrogenase</fullName>
    </submittedName>
</protein>
<comment type="similarity">
    <text evidence="1 3">Belongs to the short-chain dehydrogenases/reductases (SDR) family.</text>
</comment>
<dbReference type="PIRSF" id="PIRSF000126">
    <property type="entry name" value="11-beta-HSD1"/>
    <property type="match status" value="1"/>
</dbReference>
<dbReference type="Gene3D" id="3.40.50.720">
    <property type="entry name" value="NAD(P)-binding Rossmann-like Domain"/>
    <property type="match status" value="1"/>
</dbReference>
<dbReference type="PRINTS" id="PR00081">
    <property type="entry name" value="GDHRDH"/>
</dbReference>
<dbReference type="STRING" id="1774273.LPB03_05735"/>
<dbReference type="Pfam" id="PF00106">
    <property type="entry name" value="adh_short"/>
    <property type="match status" value="1"/>
</dbReference>
<dbReference type="GO" id="GO:0016491">
    <property type="term" value="F:oxidoreductase activity"/>
    <property type="evidence" value="ECO:0007669"/>
    <property type="project" value="UniProtKB-KW"/>
</dbReference>
<dbReference type="InterPro" id="IPR002347">
    <property type="entry name" value="SDR_fam"/>
</dbReference>
<dbReference type="SUPFAM" id="SSF51735">
    <property type="entry name" value="NAD(P)-binding Rossmann-fold domains"/>
    <property type="match status" value="1"/>
</dbReference>
<evidence type="ECO:0000256" key="1">
    <source>
        <dbReference type="ARBA" id="ARBA00006484"/>
    </source>
</evidence>
<organism evidence="4 5">
    <name type="scientific">Polaribacter vadi</name>
    <dbReference type="NCBI Taxonomy" id="1774273"/>
    <lineage>
        <taxon>Bacteria</taxon>
        <taxon>Pseudomonadati</taxon>
        <taxon>Bacteroidota</taxon>
        <taxon>Flavobacteriia</taxon>
        <taxon>Flavobacteriales</taxon>
        <taxon>Flavobacteriaceae</taxon>
    </lineage>
</organism>
<sequence length="261" mass="28572">MKKTALITGASNGLGKEFAKIHAKKGGDLVIVARSKEKLVALKEELEKEYGVHVSVIEKDLTEPNAALEVYNFVKFSKIEVDYLINNAGFGGIGKFHERPWDKDLSMIQLNIIALTDLTRKFLPDFVEKNSGKVLNISSTASLMAGPMQAVYFATKAYVTSFSNAIAEELHDTNVTVTALMPGATKTDFGKTSGMDKTDMFKSTADPKKVAEDGYNAMINGDLEIISGVSFAQKIMMKAIPVTPKSILLKQIRKMQEPNNS</sequence>
<comment type="caution">
    <text evidence="4">The sequence shown here is derived from an EMBL/GenBank/DDBJ whole genome shotgun (WGS) entry which is preliminary data.</text>
</comment>
<dbReference type="EMBL" id="LSFM01000022">
    <property type="protein sequence ID" value="OBY64096.1"/>
    <property type="molecule type" value="Genomic_DNA"/>
</dbReference>
<dbReference type="OrthoDB" id="9808814at2"/>
<dbReference type="RefSeq" id="WP_065318847.1">
    <property type="nucleotide sequence ID" value="NZ_CP017477.1"/>
</dbReference>
<dbReference type="Proteomes" id="UP000092584">
    <property type="component" value="Unassembled WGS sequence"/>
</dbReference>
<dbReference type="PANTHER" id="PTHR42901:SF1">
    <property type="entry name" value="ALCOHOL DEHYDROGENASE"/>
    <property type="match status" value="1"/>
</dbReference>
<dbReference type="PANTHER" id="PTHR42901">
    <property type="entry name" value="ALCOHOL DEHYDROGENASE"/>
    <property type="match status" value="1"/>
</dbReference>
<evidence type="ECO:0000256" key="3">
    <source>
        <dbReference type="RuleBase" id="RU000363"/>
    </source>
</evidence>
<reference evidence="5" key="1">
    <citation type="submission" date="2016-02" db="EMBL/GenBank/DDBJ databases">
        <authorList>
            <person name="Shin S.-K."/>
            <person name="Yi H."/>
            <person name="Kim E."/>
        </authorList>
    </citation>
    <scope>NUCLEOTIDE SEQUENCE [LARGE SCALE GENOMIC DNA]</scope>
    <source>
        <strain evidence="5">LPB0003</strain>
    </source>
</reference>
<keyword evidence="5" id="KW-1185">Reference proteome</keyword>
<dbReference type="KEGG" id="pob:LPB03_05735"/>
<evidence type="ECO:0000313" key="5">
    <source>
        <dbReference type="Proteomes" id="UP000092584"/>
    </source>
</evidence>
<dbReference type="AlphaFoldDB" id="A0A1B8TWJ5"/>